<name>X1FNI5_9ZZZZ</name>
<gene>
    <name evidence="2" type="ORF">S03H2_12671</name>
</gene>
<evidence type="ECO:0000313" key="2">
    <source>
        <dbReference type="EMBL" id="GAH47256.1"/>
    </source>
</evidence>
<dbReference type="Gene3D" id="3.40.50.11440">
    <property type="match status" value="1"/>
</dbReference>
<dbReference type="InterPro" id="IPR048068">
    <property type="entry name" value="LarA-like"/>
</dbReference>
<dbReference type="Gene3D" id="3.90.226.30">
    <property type="match status" value="1"/>
</dbReference>
<sequence>SRIIPHVLEELDKASINIDQITILLALGAHKPMNRQDCILKLGKDVVNTINIENHHPYENLTNLGESKIGTPIEVNSTYVDSELKISIGGVIPHPLAGFGGGAKNVLPGVCGIRTLEANHSAGMRGVGAGIGRMTDIRKDIEDIADKVGLDFSINAILTESGEIAAMSSGHFRDAHRKAMEIGKRNYATKITNDNQICFFNLFPEDSELNQSIKGFNFLMNAPNTMLDRNDTIVLMSSSYEGRGYHSLIAETGAKLYKNIGDSIVWKAFVKRRKVYFFSPNISEPELYHFYPKSVKLYHDWNNLIDELTKVHGDAPKAAIFPCSIQLAEK</sequence>
<feature type="non-terminal residue" evidence="2">
    <location>
        <position position="1"/>
    </location>
</feature>
<proteinExistence type="predicted"/>
<feature type="domain" description="LarA-like N-terminal" evidence="1">
    <location>
        <begin position="2"/>
        <end position="124"/>
    </location>
</feature>
<dbReference type="Pfam" id="PF09861">
    <property type="entry name" value="Lar_N"/>
    <property type="match status" value="1"/>
</dbReference>
<dbReference type="AlphaFoldDB" id="X1FNI5"/>
<organism evidence="2">
    <name type="scientific">marine sediment metagenome</name>
    <dbReference type="NCBI Taxonomy" id="412755"/>
    <lineage>
        <taxon>unclassified sequences</taxon>
        <taxon>metagenomes</taxon>
        <taxon>ecological metagenomes</taxon>
    </lineage>
</organism>
<dbReference type="InterPro" id="IPR018657">
    <property type="entry name" value="LarA-like_N"/>
</dbReference>
<comment type="caution">
    <text evidence="2">The sequence shown here is derived from an EMBL/GenBank/DDBJ whole genome shotgun (WGS) entry which is preliminary data.</text>
</comment>
<protein>
    <recommendedName>
        <fullName evidence="1">LarA-like N-terminal domain-containing protein</fullName>
    </recommendedName>
</protein>
<dbReference type="PANTHER" id="PTHR33171:SF17">
    <property type="entry name" value="LARA-LIKE N-TERMINAL DOMAIN-CONTAINING PROTEIN"/>
    <property type="match status" value="1"/>
</dbReference>
<reference evidence="2" key="1">
    <citation type="journal article" date="2014" name="Front. Microbiol.">
        <title>High frequency of phylogenetically diverse reductive dehalogenase-homologous genes in deep subseafloor sedimentary metagenomes.</title>
        <authorList>
            <person name="Kawai M."/>
            <person name="Futagami T."/>
            <person name="Toyoda A."/>
            <person name="Takaki Y."/>
            <person name="Nishi S."/>
            <person name="Hori S."/>
            <person name="Arai W."/>
            <person name="Tsubouchi T."/>
            <person name="Morono Y."/>
            <person name="Uchiyama I."/>
            <person name="Ito T."/>
            <person name="Fujiyama A."/>
            <person name="Inagaki F."/>
            <person name="Takami H."/>
        </authorList>
    </citation>
    <scope>NUCLEOTIDE SEQUENCE</scope>
    <source>
        <strain evidence="2">Expedition CK06-06</strain>
    </source>
</reference>
<accession>X1FNI5</accession>
<dbReference type="InterPro" id="IPR043166">
    <property type="entry name" value="LarA-like_C"/>
</dbReference>
<dbReference type="GO" id="GO:0050043">
    <property type="term" value="F:lactate racemase activity"/>
    <property type="evidence" value="ECO:0007669"/>
    <property type="project" value="InterPro"/>
</dbReference>
<evidence type="ECO:0000259" key="1">
    <source>
        <dbReference type="Pfam" id="PF09861"/>
    </source>
</evidence>
<dbReference type="PANTHER" id="PTHR33171">
    <property type="entry name" value="LAR_N DOMAIN-CONTAINING PROTEIN"/>
    <property type="match status" value="1"/>
</dbReference>
<dbReference type="EMBL" id="BARU01006440">
    <property type="protein sequence ID" value="GAH47256.1"/>
    <property type="molecule type" value="Genomic_DNA"/>
</dbReference>